<dbReference type="GO" id="GO:0006412">
    <property type="term" value="P:translation"/>
    <property type="evidence" value="ECO:0007669"/>
    <property type="project" value="TreeGrafter"/>
</dbReference>
<dbReference type="InterPro" id="IPR050437">
    <property type="entry name" value="Ribos_protein_bS1-like"/>
</dbReference>
<protein>
    <submittedName>
        <fullName evidence="5">Unannotated protein</fullName>
    </submittedName>
</protein>
<accession>A0A6J6N785</accession>
<dbReference type="Pfam" id="PF00575">
    <property type="entry name" value="S1"/>
    <property type="match status" value="1"/>
</dbReference>
<evidence type="ECO:0000259" key="4">
    <source>
        <dbReference type="PROSITE" id="PS50126"/>
    </source>
</evidence>
<feature type="domain" description="S1 motif" evidence="4">
    <location>
        <begin position="32"/>
        <end position="101"/>
    </location>
</feature>
<proteinExistence type="inferred from homology"/>
<reference evidence="5" key="1">
    <citation type="submission" date="2020-05" db="EMBL/GenBank/DDBJ databases">
        <authorList>
            <person name="Chiriac C."/>
            <person name="Salcher M."/>
            <person name="Ghai R."/>
            <person name="Kavagutti S V."/>
        </authorList>
    </citation>
    <scope>NUCLEOTIDE SEQUENCE</scope>
</reference>
<dbReference type="SUPFAM" id="SSF50249">
    <property type="entry name" value="Nucleic acid-binding proteins"/>
    <property type="match status" value="1"/>
</dbReference>
<name>A0A6J6N785_9ZZZZ</name>
<gene>
    <name evidence="5" type="ORF">UFOPK2359_00678</name>
</gene>
<dbReference type="GO" id="GO:0022627">
    <property type="term" value="C:cytosolic small ribosomal subunit"/>
    <property type="evidence" value="ECO:0007669"/>
    <property type="project" value="TreeGrafter"/>
</dbReference>
<dbReference type="PROSITE" id="PS50126">
    <property type="entry name" value="S1"/>
    <property type="match status" value="1"/>
</dbReference>
<dbReference type="InterPro" id="IPR003029">
    <property type="entry name" value="S1_domain"/>
</dbReference>
<dbReference type="PANTHER" id="PTHR10724:SF7">
    <property type="entry name" value="SMALL RIBOSOMAL SUBUNIT PROTEIN BS1C"/>
    <property type="match status" value="1"/>
</dbReference>
<evidence type="ECO:0000256" key="1">
    <source>
        <dbReference type="ARBA" id="ARBA00006767"/>
    </source>
</evidence>
<dbReference type="PANTHER" id="PTHR10724">
    <property type="entry name" value="30S RIBOSOMAL PROTEIN S1"/>
    <property type="match status" value="1"/>
</dbReference>
<dbReference type="GO" id="GO:0003735">
    <property type="term" value="F:structural constituent of ribosome"/>
    <property type="evidence" value="ECO:0007669"/>
    <property type="project" value="TreeGrafter"/>
</dbReference>
<dbReference type="InterPro" id="IPR035104">
    <property type="entry name" value="Ribosomal_protein_S1-like"/>
</dbReference>
<keyword evidence="3" id="KW-0687">Ribonucleoprotein</keyword>
<dbReference type="CDD" id="cd05687">
    <property type="entry name" value="S1_RPS1_repeat_ec1_hs1"/>
    <property type="match status" value="1"/>
</dbReference>
<sequence length="115" mass="12759">MSTTPVIAVNDIGSAEDFLAAIEGTIRNFNDGDLVTGTIVQVGREEVLVDIGYKTEGVIPSRELSIRHDVDPHEIVKVGESIEALVLQKEDKEGRLILSKKRAQYERAWRDIEGK</sequence>
<comment type="similarity">
    <text evidence="1">Belongs to the bacterial ribosomal protein bS1 family.</text>
</comment>
<dbReference type="GO" id="GO:0003729">
    <property type="term" value="F:mRNA binding"/>
    <property type="evidence" value="ECO:0007669"/>
    <property type="project" value="TreeGrafter"/>
</dbReference>
<keyword evidence="2" id="KW-0689">Ribosomal protein</keyword>
<dbReference type="Gene3D" id="2.40.50.140">
    <property type="entry name" value="Nucleic acid-binding proteins"/>
    <property type="match status" value="1"/>
</dbReference>
<evidence type="ECO:0000256" key="2">
    <source>
        <dbReference type="ARBA" id="ARBA00022980"/>
    </source>
</evidence>
<dbReference type="FunFam" id="2.40.50.140:FF:000031">
    <property type="entry name" value="30S ribosomal protein S1"/>
    <property type="match status" value="1"/>
</dbReference>
<dbReference type="PRINTS" id="PR00681">
    <property type="entry name" value="RIBOSOMALS1"/>
</dbReference>
<evidence type="ECO:0000313" key="5">
    <source>
        <dbReference type="EMBL" id="CAB4680754.1"/>
    </source>
</evidence>
<dbReference type="InterPro" id="IPR012340">
    <property type="entry name" value="NA-bd_OB-fold"/>
</dbReference>
<dbReference type="EMBL" id="CAEZXG010000034">
    <property type="protein sequence ID" value="CAB4680754.1"/>
    <property type="molecule type" value="Genomic_DNA"/>
</dbReference>
<dbReference type="AlphaFoldDB" id="A0A6J6N785"/>
<evidence type="ECO:0000256" key="3">
    <source>
        <dbReference type="ARBA" id="ARBA00023274"/>
    </source>
</evidence>
<organism evidence="5">
    <name type="scientific">freshwater metagenome</name>
    <dbReference type="NCBI Taxonomy" id="449393"/>
    <lineage>
        <taxon>unclassified sequences</taxon>
        <taxon>metagenomes</taxon>
        <taxon>ecological metagenomes</taxon>
    </lineage>
</organism>
<dbReference type="SMART" id="SM00316">
    <property type="entry name" value="S1"/>
    <property type="match status" value="1"/>
</dbReference>